<feature type="domain" description="DUF3638" evidence="7">
    <location>
        <begin position="6"/>
        <end position="123"/>
    </location>
</feature>
<keyword evidence="5" id="KW-0378">Hydrolase</keyword>
<evidence type="ECO:0000259" key="7">
    <source>
        <dbReference type="Pfam" id="PF12340"/>
    </source>
</evidence>
<evidence type="ECO:0000259" key="8">
    <source>
        <dbReference type="Pfam" id="PF12359"/>
    </source>
</evidence>
<comment type="caution">
    <text evidence="9">The sequence shown here is derived from an EMBL/GenBank/DDBJ whole genome shotgun (WGS) entry which is preliminary data.</text>
</comment>
<keyword evidence="6" id="KW-0788">Thiol protease</keyword>
<dbReference type="InterPro" id="IPR022099">
    <property type="entry name" value="DUF3638"/>
</dbReference>
<dbReference type="EMBL" id="CAJVPD010000020">
    <property type="protein sequence ID" value="CAG8236970.1"/>
    <property type="molecule type" value="Genomic_DNA"/>
</dbReference>
<evidence type="ECO:0000256" key="1">
    <source>
        <dbReference type="ARBA" id="ARBA00000707"/>
    </source>
</evidence>
<dbReference type="GO" id="GO:0006508">
    <property type="term" value="P:proteolysis"/>
    <property type="evidence" value="ECO:0007669"/>
    <property type="project" value="UniProtKB-KW"/>
</dbReference>
<evidence type="ECO:0000256" key="5">
    <source>
        <dbReference type="ARBA" id="ARBA00022801"/>
    </source>
</evidence>
<organism evidence="9 10">
    <name type="scientific">Penicillium salamii</name>
    <dbReference type="NCBI Taxonomy" id="1612424"/>
    <lineage>
        <taxon>Eukaryota</taxon>
        <taxon>Fungi</taxon>
        <taxon>Dikarya</taxon>
        <taxon>Ascomycota</taxon>
        <taxon>Pezizomycotina</taxon>
        <taxon>Eurotiomycetes</taxon>
        <taxon>Eurotiomycetidae</taxon>
        <taxon>Eurotiales</taxon>
        <taxon>Aspergillaceae</taxon>
        <taxon>Penicillium</taxon>
    </lineage>
</organism>
<dbReference type="Proteomes" id="UP001152592">
    <property type="component" value="Unassembled WGS sequence"/>
</dbReference>
<dbReference type="InterPro" id="IPR022105">
    <property type="entry name" value="DUF3645"/>
</dbReference>
<dbReference type="AlphaFoldDB" id="A0A9W4I7R6"/>
<evidence type="ECO:0000313" key="9">
    <source>
        <dbReference type="EMBL" id="CAG8236970.1"/>
    </source>
</evidence>
<dbReference type="OrthoDB" id="2161379at2759"/>
<dbReference type="PANTHER" id="PTHR13367:SF34">
    <property type="match status" value="1"/>
</dbReference>
<reference evidence="9" key="1">
    <citation type="submission" date="2021-07" db="EMBL/GenBank/DDBJ databases">
        <authorList>
            <person name="Branca A.L. A."/>
        </authorList>
    </citation>
    <scope>NUCLEOTIDE SEQUENCE</scope>
</reference>
<accession>A0A9W4I7R6</accession>
<sequence>MTWSIRGKNIVLQLNMGDGKSSVVVPIVAATHANGLYLSRVLTLKPQSRQMHQMLVGKLGGLVDRRVYQLLFSRSLDLGEAEVNEIQRMCLECMSNRGVLLVQPEYILSLKLMCLECFVAGKTLVDLPDFVEVIRQAEGGFPRIRVLDCEAENRLIQRIATYICENGIGPLPVSRQPRLVREAVLVYILKPEPIADEISAVESKGVLAFCLGQKRWRVNYGSDPRRDLPTRLAVPYRAKDRPSLRSEFSHPDVIILLTCLHYYYSGLTNDDLSLAFDHLAKSDEVEAEYQAWARDAPMLAADFGQLISVNLDDQHLCENRIFLALRVSKAAVDYFLGHVVFPKEMKEFADKLFAFGWDTGELRTNLIVGFSGTNDLRKTLSLTVDQLDLLEQNYTSALILEYLLRRENLVVDIPFRRGANHSDAQVLLDLVT</sequence>
<evidence type="ECO:0000256" key="4">
    <source>
        <dbReference type="ARBA" id="ARBA00022786"/>
    </source>
</evidence>
<dbReference type="InterPro" id="IPR051346">
    <property type="entry name" value="OTU_Deubiquitinase"/>
</dbReference>
<dbReference type="Pfam" id="PF12340">
    <property type="entry name" value="DUF3638"/>
    <property type="match status" value="1"/>
</dbReference>
<evidence type="ECO:0000256" key="6">
    <source>
        <dbReference type="ARBA" id="ARBA00022807"/>
    </source>
</evidence>
<keyword evidence="4" id="KW-0833">Ubl conjugation pathway</keyword>
<feature type="domain" description="DUF3645" evidence="8">
    <location>
        <begin position="223"/>
        <end position="258"/>
    </location>
</feature>
<dbReference type="EC" id="3.4.19.12" evidence="2"/>
<dbReference type="PANTHER" id="PTHR13367">
    <property type="entry name" value="UBIQUITIN THIOESTERASE"/>
    <property type="match status" value="1"/>
</dbReference>
<evidence type="ECO:0000256" key="2">
    <source>
        <dbReference type="ARBA" id="ARBA00012759"/>
    </source>
</evidence>
<comment type="catalytic activity">
    <reaction evidence="1">
        <text>Thiol-dependent hydrolysis of ester, thioester, amide, peptide and isopeptide bonds formed by the C-terminal Gly of ubiquitin (a 76-residue protein attached to proteins as an intracellular targeting signal).</text>
        <dbReference type="EC" id="3.4.19.12"/>
    </reaction>
</comment>
<gene>
    <name evidence="9" type="ORF">PSALAMII_LOCUS406</name>
</gene>
<dbReference type="Pfam" id="PF12359">
    <property type="entry name" value="DUF3645"/>
    <property type="match status" value="1"/>
</dbReference>
<evidence type="ECO:0000313" key="10">
    <source>
        <dbReference type="Proteomes" id="UP001152592"/>
    </source>
</evidence>
<evidence type="ECO:0000256" key="3">
    <source>
        <dbReference type="ARBA" id="ARBA00022670"/>
    </source>
</evidence>
<name>A0A9W4I7R6_9EURO</name>
<protein>
    <recommendedName>
        <fullName evidence="2">ubiquitinyl hydrolase 1</fullName>
        <ecNumber evidence="2">3.4.19.12</ecNumber>
    </recommendedName>
</protein>
<keyword evidence="3" id="KW-0645">Protease</keyword>
<dbReference type="GO" id="GO:0004843">
    <property type="term" value="F:cysteine-type deubiquitinase activity"/>
    <property type="evidence" value="ECO:0007669"/>
    <property type="project" value="UniProtKB-EC"/>
</dbReference>
<proteinExistence type="predicted"/>